<dbReference type="AlphaFoldDB" id="A0A0V1G7F7"/>
<evidence type="ECO:0000313" key="2">
    <source>
        <dbReference type="Proteomes" id="UP000055024"/>
    </source>
</evidence>
<comment type="caution">
    <text evidence="1">The sequence shown here is derived from an EMBL/GenBank/DDBJ whole genome shotgun (WGS) entry which is preliminary data.</text>
</comment>
<dbReference type="EMBL" id="JYDP01005443">
    <property type="protein sequence ID" value="KRY94175.1"/>
    <property type="molecule type" value="Genomic_DNA"/>
</dbReference>
<accession>A0A0V1G7F7</accession>
<name>A0A0V1G7F7_9BILA</name>
<reference evidence="1 2" key="1">
    <citation type="submission" date="2015-01" db="EMBL/GenBank/DDBJ databases">
        <title>Evolution of Trichinella species and genotypes.</title>
        <authorList>
            <person name="Korhonen P.K."/>
            <person name="Edoardo P."/>
            <person name="Giuseppe L.R."/>
            <person name="Gasser R.B."/>
        </authorList>
    </citation>
    <scope>NUCLEOTIDE SEQUENCE [LARGE SCALE GENOMIC DNA]</scope>
    <source>
        <strain evidence="1">ISS1029</strain>
    </source>
</reference>
<proteinExistence type="predicted"/>
<evidence type="ECO:0000313" key="1">
    <source>
        <dbReference type="EMBL" id="KRY94175.1"/>
    </source>
</evidence>
<sequence>MNSNLIGAMKIHMHCQIQPMKTIGEYENDLVI</sequence>
<keyword evidence="2" id="KW-1185">Reference proteome</keyword>
<dbReference type="Proteomes" id="UP000055024">
    <property type="component" value="Unassembled WGS sequence"/>
</dbReference>
<organism evidence="1 2">
    <name type="scientific">Trichinella zimbabwensis</name>
    <dbReference type="NCBI Taxonomy" id="268475"/>
    <lineage>
        <taxon>Eukaryota</taxon>
        <taxon>Metazoa</taxon>
        <taxon>Ecdysozoa</taxon>
        <taxon>Nematoda</taxon>
        <taxon>Enoplea</taxon>
        <taxon>Dorylaimia</taxon>
        <taxon>Trichinellida</taxon>
        <taxon>Trichinellidae</taxon>
        <taxon>Trichinella</taxon>
    </lineage>
</organism>
<protein>
    <submittedName>
        <fullName evidence="1">Uncharacterized protein</fullName>
    </submittedName>
</protein>
<gene>
    <name evidence="1" type="ORF">T11_5043</name>
</gene>